<keyword evidence="1" id="KW-0175">Coiled coil</keyword>
<comment type="caution">
    <text evidence="3">The sequence shown here is derived from an EMBL/GenBank/DDBJ whole genome shotgun (WGS) entry which is preliminary data.</text>
</comment>
<reference evidence="4" key="1">
    <citation type="submission" date="2017-09" db="EMBL/GenBank/DDBJ databases">
        <title>Depth-based differentiation of microbial function through sediment-hosted aquifers and enrichment of novel symbionts in the deep terrestrial subsurface.</title>
        <authorList>
            <person name="Probst A.J."/>
            <person name="Ladd B."/>
            <person name="Jarett J.K."/>
            <person name="Geller-Mcgrath D.E."/>
            <person name="Sieber C.M.K."/>
            <person name="Emerson J.B."/>
            <person name="Anantharaman K."/>
            <person name="Thomas B.C."/>
            <person name="Malmstrom R."/>
            <person name="Stieglmeier M."/>
            <person name="Klingl A."/>
            <person name="Woyke T."/>
            <person name="Ryan C.M."/>
            <person name="Banfield J.F."/>
        </authorList>
    </citation>
    <scope>NUCLEOTIDE SEQUENCE [LARGE SCALE GENOMIC DNA]</scope>
</reference>
<dbReference type="AlphaFoldDB" id="A0A2M7XFI2"/>
<organism evidence="3 4">
    <name type="scientific">Candidatus Uhrbacteria bacterium CG_4_9_14_3_um_filter_41_35</name>
    <dbReference type="NCBI Taxonomy" id="1975034"/>
    <lineage>
        <taxon>Bacteria</taxon>
        <taxon>Candidatus Uhriibacteriota</taxon>
    </lineage>
</organism>
<feature type="transmembrane region" description="Helical" evidence="2">
    <location>
        <begin position="17"/>
        <end position="36"/>
    </location>
</feature>
<keyword evidence="2" id="KW-0472">Membrane</keyword>
<dbReference type="EMBL" id="PFWT01000009">
    <property type="protein sequence ID" value="PJA46637.1"/>
    <property type="molecule type" value="Genomic_DNA"/>
</dbReference>
<evidence type="ECO:0000313" key="3">
    <source>
        <dbReference type="EMBL" id="PJA46637.1"/>
    </source>
</evidence>
<evidence type="ECO:0000256" key="1">
    <source>
        <dbReference type="SAM" id="Coils"/>
    </source>
</evidence>
<feature type="coiled-coil region" evidence="1">
    <location>
        <begin position="48"/>
        <end position="75"/>
    </location>
</feature>
<keyword evidence="2" id="KW-0812">Transmembrane</keyword>
<proteinExistence type="predicted"/>
<name>A0A2M7XFI2_9BACT</name>
<keyword evidence="2" id="KW-1133">Transmembrane helix</keyword>
<evidence type="ECO:0000313" key="4">
    <source>
        <dbReference type="Proteomes" id="UP000231263"/>
    </source>
</evidence>
<sequence>MFKTKYQQLKGFTESNGLLPVVLVSITIVLGSAYIWQVNISATAGYEMRELSQSIDDLKLEKDKLDLKVAKLQSVDSVSTRVQMLGLSKVSKIEYITPDRGAVAINR</sequence>
<gene>
    <name evidence="3" type="ORF">CO173_02615</name>
</gene>
<evidence type="ECO:0000256" key="2">
    <source>
        <dbReference type="SAM" id="Phobius"/>
    </source>
</evidence>
<accession>A0A2M7XFI2</accession>
<dbReference type="Proteomes" id="UP000231263">
    <property type="component" value="Unassembled WGS sequence"/>
</dbReference>
<evidence type="ECO:0008006" key="5">
    <source>
        <dbReference type="Google" id="ProtNLM"/>
    </source>
</evidence>
<protein>
    <recommendedName>
        <fullName evidence="5">Cell division protein FtsL</fullName>
    </recommendedName>
</protein>